<feature type="region of interest" description="Disordered" evidence="1">
    <location>
        <begin position="15"/>
        <end position="49"/>
    </location>
</feature>
<gene>
    <name evidence="2" type="ORF">DVR09_05960</name>
</gene>
<dbReference type="EMBL" id="CP031357">
    <property type="protein sequence ID" value="AXK41944.1"/>
    <property type="molecule type" value="Genomic_DNA"/>
</dbReference>
<dbReference type="AlphaFoldDB" id="A0A345YDE2"/>
<dbReference type="OrthoDB" id="5145750at2"/>
<keyword evidence="3" id="KW-1185">Reference proteome</keyword>
<dbReference type="Proteomes" id="UP000254508">
    <property type="component" value="Chromosome"/>
</dbReference>
<reference evidence="3" key="1">
    <citation type="submission" date="2018-07" db="EMBL/GenBank/DDBJ databases">
        <title>Genome sequence of Erythrobacter strain YH-07, an antagonistic bacterium isolated from Yellow Sea.</title>
        <authorList>
            <person name="Tang T."/>
            <person name="Liu Q."/>
            <person name="Sun X."/>
        </authorList>
    </citation>
    <scope>NUCLEOTIDE SEQUENCE [LARGE SCALE GENOMIC DNA]</scope>
    <source>
        <strain evidence="3">YH-07</strain>
    </source>
</reference>
<name>A0A345YDE2_9SPHN</name>
<evidence type="ECO:0000313" key="3">
    <source>
        <dbReference type="Proteomes" id="UP000254508"/>
    </source>
</evidence>
<evidence type="ECO:0000256" key="1">
    <source>
        <dbReference type="SAM" id="MobiDB-lite"/>
    </source>
</evidence>
<proteinExistence type="predicted"/>
<protein>
    <submittedName>
        <fullName evidence="2">Uncharacterized protein</fullName>
    </submittedName>
</protein>
<dbReference type="KEGG" id="err:DVR09_05960"/>
<accession>A0A345YDE2</accession>
<sequence length="102" mass="10418">MSVAGTYDTVVKSPMGDQKGTLTVVPGDDGNSFTGSMAGGMGSMDITDGTIEGGDTLKWKMDMTVPMPMTLNCTATVNGDQMTGTVNAGAFGDMPLTGQRQG</sequence>
<organism evidence="2 3">
    <name type="scientific">Erythrobacter aureus</name>
    <dbReference type="NCBI Taxonomy" id="2182384"/>
    <lineage>
        <taxon>Bacteria</taxon>
        <taxon>Pseudomonadati</taxon>
        <taxon>Pseudomonadota</taxon>
        <taxon>Alphaproteobacteria</taxon>
        <taxon>Sphingomonadales</taxon>
        <taxon>Erythrobacteraceae</taxon>
        <taxon>Erythrobacter/Porphyrobacter group</taxon>
        <taxon>Erythrobacter</taxon>
    </lineage>
</organism>
<dbReference type="RefSeq" id="WP_115416130.1">
    <property type="nucleotide sequence ID" value="NZ_CP031357.1"/>
</dbReference>
<evidence type="ECO:0000313" key="2">
    <source>
        <dbReference type="EMBL" id="AXK41944.1"/>
    </source>
</evidence>